<comment type="subcellular location">
    <subcellularLocation>
        <location evidence="1">Membrane</location>
        <topology evidence="1">Multi-pass membrane protein</topology>
    </subcellularLocation>
</comment>
<feature type="transmembrane region" description="Helical" evidence="5">
    <location>
        <begin position="175"/>
        <end position="201"/>
    </location>
</feature>
<evidence type="ECO:0000256" key="1">
    <source>
        <dbReference type="ARBA" id="ARBA00004141"/>
    </source>
</evidence>
<feature type="transmembrane region" description="Helical" evidence="5">
    <location>
        <begin position="394"/>
        <end position="413"/>
    </location>
</feature>
<proteinExistence type="predicted"/>
<dbReference type="Pfam" id="PF04932">
    <property type="entry name" value="Wzy_C"/>
    <property type="match status" value="1"/>
</dbReference>
<feature type="transmembrane region" description="Helical" evidence="5">
    <location>
        <begin position="125"/>
        <end position="143"/>
    </location>
</feature>
<evidence type="ECO:0000256" key="3">
    <source>
        <dbReference type="ARBA" id="ARBA00022989"/>
    </source>
</evidence>
<dbReference type="GO" id="GO:0016020">
    <property type="term" value="C:membrane"/>
    <property type="evidence" value="ECO:0007669"/>
    <property type="project" value="UniProtKB-SubCell"/>
</dbReference>
<dbReference type="InterPro" id="IPR007016">
    <property type="entry name" value="O-antigen_ligase-rel_domated"/>
</dbReference>
<evidence type="ECO:0000313" key="8">
    <source>
        <dbReference type="Proteomes" id="UP000006253"/>
    </source>
</evidence>
<evidence type="ECO:0000256" key="5">
    <source>
        <dbReference type="SAM" id="Phobius"/>
    </source>
</evidence>
<dbReference type="AlphaFoldDB" id="A0A0E2BCR1"/>
<keyword evidence="2 5" id="KW-0812">Transmembrane</keyword>
<dbReference type="InterPro" id="IPR051533">
    <property type="entry name" value="WaaL-like"/>
</dbReference>
<reference evidence="7 8" key="1">
    <citation type="submission" date="2012-10" db="EMBL/GenBank/DDBJ databases">
        <authorList>
            <person name="Harkins D.M."/>
            <person name="Durkin A.S."/>
            <person name="Brinkac L.M."/>
            <person name="Selengut J.D."/>
            <person name="Sanka R."/>
            <person name="DePew J."/>
            <person name="Purushe J."/>
            <person name="Peacock S.J."/>
            <person name="Thaipadungpanit J."/>
            <person name="Wuthiekanun V.W."/>
            <person name="Day N.P."/>
            <person name="Vinetz J.M."/>
            <person name="Sutton G.G."/>
            <person name="Nelson W.C."/>
            <person name="Fouts D.E."/>
        </authorList>
    </citation>
    <scope>NUCLEOTIDE SEQUENCE [LARGE SCALE GENOMIC DNA]</scope>
    <source>
        <strain evidence="7 8">H1</strain>
    </source>
</reference>
<feature type="transmembrane region" description="Helical" evidence="5">
    <location>
        <begin position="363"/>
        <end position="382"/>
    </location>
</feature>
<feature type="transmembrane region" description="Helical" evidence="5">
    <location>
        <begin position="573"/>
        <end position="592"/>
    </location>
</feature>
<organism evidence="7 8">
    <name type="scientific">Leptospira kirschneri str. H1</name>
    <dbReference type="NCBI Taxonomy" id="1049966"/>
    <lineage>
        <taxon>Bacteria</taxon>
        <taxon>Pseudomonadati</taxon>
        <taxon>Spirochaetota</taxon>
        <taxon>Spirochaetia</taxon>
        <taxon>Leptospirales</taxon>
        <taxon>Leptospiraceae</taxon>
        <taxon>Leptospira</taxon>
    </lineage>
</organism>
<gene>
    <name evidence="7" type="ORF">LEP1GSC081_1602</name>
</gene>
<keyword evidence="3 5" id="KW-1133">Transmembrane helix</keyword>
<feature type="transmembrane region" description="Helical" evidence="5">
    <location>
        <begin position="425"/>
        <end position="443"/>
    </location>
</feature>
<protein>
    <submittedName>
        <fullName evidence="7">O-antigen ligase</fullName>
    </submittedName>
</protein>
<feature type="domain" description="O-antigen ligase-related" evidence="6">
    <location>
        <begin position="221"/>
        <end position="379"/>
    </location>
</feature>
<feature type="transmembrane region" description="Helical" evidence="5">
    <location>
        <begin position="213"/>
        <end position="231"/>
    </location>
</feature>
<feature type="transmembrane region" description="Helical" evidence="5">
    <location>
        <begin position="61"/>
        <end position="81"/>
    </location>
</feature>
<evidence type="ECO:0000313" key="7">
    <source>
        <dbReference type="EMBL" id="EKO14953.1"/>
    </source>
</evidence>
<dbReference type="Proteomes" id="UP000006253">
    <property type="component" value="Unassembled WGS sequence"/>
</dbReference>
<evidence type="ECO:0000256" key="4">
    <source>
        <dbReference type="ARBA" id="ARBA00023136"/>
    </source>
</evidence>
<dbReference type="EMBL" id="AHMY02000051">
    <property type="protein sequence ID" value="EKO14953.1"/>
    <property type="molecule type" value="Genomic_DNA"/>
</dbReference>
<evidence type="ECO:0000259" key="6">
    <source>
        <dbReference type="Pfam" id="PF04932"/>
    </source>
</evidence>
<name>A0A0E2BCR1_9LEPT</name>
<keyword evidence="7" id="KW-0436">Ligase</keyword>
<accession>A0A0E2BCR1</accession>
<sequence>MKYKIANRLQKVSLISFGLFLFSFPVSVSVSQIFGAITILSTYLLFFLEKESKHVWNKVQIPFWIFLGIYILLFLSSIFQAEDYSPFFKKFLKQSEFGDFWMLLIFPASYQIASVEKNQKTLRKFLFVSATIAILLGCISLFSEVRIGKFVANGFKYAPGDRLQHFSGSIGPIKLYLPIGMMNTHLTFGGLLGLFLPGLFIDWIQSFQQKRSFVFGFKTILMLIGFIILFFNQSRSVWLGVVYVLLLLIFSLRKHLPKISLKTKMISGLILISVFLSTVYFFRNNWLIQRSISQIFQTHNTENQRYYIYKNTIPLLSKHWLIGIGGGNYKDFHWKESSNMIQKEEQLWYELYITPRGHAHNDLLHFMVTGGIFAGILFLLFWGRLFGSFFQNDYNIQNGISILTIGVLSLFPAGFFQCYLLDDEVVLPFFAFCGIFLGSSLSLPKVSFDKIRENNLQSIPKTLNNLRFNTIFRKLNLILDKFIISKIDMQDEEKENQNISHHDSQSLNLDKTETIFNLKQSQTDSSSPNTVLTFNFSLSFYRLKKEFSQKKINFLKKFAFEKIILHLKKNWNLFLKTICAIFIPMIFYWIFWIPRLNLEPLEVYNRRVRSSNLTLTHEVQNNILKYELDSEEKSPSLFSWINFKQTSNSSLKSSLFKTQSSRLNVSKASLPFQVEGCLTHRYPNPPKPRKTPFSFAIYVPENSINPPKSAKITVVTRDSFDQDQLYWAHGEGDLGTISVNLQKGNNQILIPNFLMDTTPKEFPEGVFFRDFRISYSGFEMERKPDLPKLYFGRICDTVIPIEK</sequence>
<keyword evidence="4 5" id="KW-0472">Membrane</keyword>
<dbReference type="GO" id="GO:0016874">
    <property type="term" value="F:ligase activity"/>
    <property type="evidence" value="ECO:0007669"/>
    <property type="project" value="UniProtKB-KW"/>
</dbReference>
<feature type="transmembrane region" description="Helical" evidence="5">
    <location>
        <begin position="265"/>
        <end position="282"/>
    </location>
</feature>
<feature type="transmembrane region" description="Helical" evidence="5">
    <location>
        <begin position="237"/>
        <end position="253"/>
    </location>
</feature>
<feature type="transmembrane region" description="Helical" evidence="5">
    <location>
        <begin position="12"/>
        <end position="27"/>
    </location>
</feature>
<dbReference type="RefSeq" id="WP_004766302.1">
    <property type="nucleotide sequence ID" value="NZ_AHMY02000051.1"/>
</dbReference>
<comment type="caution">
    <text evidence="7">The sequence shown here is derived from an EMBL/GenBank/DDBJ whole genome shotgun (WGS) entry which is preliminary data.</text>
</comment>
<evidence type="ECO:0000256" key="2">
    <source>
        <dbReference type="ARBA" id="ARBA00022692"/>
    </source>
</evidence>
<dbReference type="PANTHER" id="PTHR37422:SF13">
    <property type="entry name" value="LIPOPOLYSACCHARIDE BIOSYNTHESIS PROTEIN PA4999-RELATED"/>
    <property type="match status" value="1"/>
</dbReference>
<dbReference type="PANTHER" id="PTHR37422">
    <property type="entry name" value="TEICHURONIC ACID BIOSYNTHESIS PROTEIN TUAE"/>
    <property type="match status" value="1"/>
</dbReference>